<dbReference type="HOGENOM" id="CLU_863235_0_0_1"/>
<protein>
    <submittedName>
        <fullName evidence="1">Uncharacterized protein</fullName>
    </submittedName>
</protein>
<keyword evidence="2" id="KW-1185">Reference proteome</keyword>
<gene>
    <name evidence="1" type="ORF">M378DRAFT_166453</name>
</gene>
<proteinExistence type="predicted"/>
<reference evidence="1 2" key="1">
    <citation type="submission" date="2014-04" db="EMBL/GenBank/DDBJ databases">
        <title>Evolutionary Origins and Diversification of the Mycorrhizal Mutualists.</title>
        <authorList>
            <consortium name="DOE Joint Genome Institute"/>
            <consortium name="Mycorrhizal Genomics Consortium"/>
            <person name="Kohler A."/>
            <person name="Kuo A."/>
            <person name="Nagy L.G."/>
            <person name="Floudas D."/>
            <person name="Copeland A."/>
            <person name="Barry K.W."/>
            <person name="Cichocki N."/>
            <person name="Veneault-Fourrey C."/>
            <person name="LaButti K."/>
            <person name="Lindquist E.A."/>
            <person name="Lipzen A."/>
            <person name="Lundell T."/>
            <person name="Morin E."/>
            <person name="Murat C."/>
            <person name="Riley R."/>
            <person name="Ohm R."/>
            <person name="Sun H."/>
            <person name="Tunlid A."/>
            <person name="Henrissat B."/>
            <person name="Grigoriev I.V."/>
            <person name="Hibbett D.S."/>
            <person name="Martin F."/>
        </authorList>
    </citation>
    <scope>NUCLEOTIDE SEQUENCE [LARGE SCALE GENOMIC DNA]</scope>
    <source>
        <strain evidence="1 2">Koide BX008</strain>
    </source>
</reference>
<dbReference type="InParanoid" id="A0A0C2WZG7"/>
<accession>A0A0C2WZG7</accession>
<evidence type="ECO:0000313" key="1">
    <source>
        <dbReference type="EMBL" id="KIL61813.1"/>
    </source>
</evidence>
<organism evidence="1 2">
    <name type="scientific">Amanita muscaria (strain Koide BX008)</name>
    <dbReference type="NCBI Taxonomy" id="946122"/>
    <lineage>
        <taxon>Eukaryota</taxon>
        <taxon>Fungi</taxon>
        <taxon>Dikarya</taxon>
        <taxon>Basidiomycota</taxon>
        <taxon>Agaricomycotina</taxon>
        <taxon>Agaricomycetes</taxon>
        <taxon>Agaricomycetidae</taxon>
        <taxon>Agaricales</taxon>
        <taxon>Pluteineae</taxon>
        <taxon>Amanitaceae</taxon>
        <taxon>Amanita</taxon>
    </lineage>
</organism>
<evidence type="ECO:0000313" key="2">
    <source>
        <dbReference type="Proteomes" id="UP000054549"/>
    </source>
</evidence>
<dbReference type="EMBL" id="KN818279">
    <property type="protein sequence ID" value="KIL61813.1"/>
    <property type="molecule type" value="Genomic_DNA"/>
</dbReference>
<dbReference type="Proteomes" id="UP000054549">
    <property type="component" value="Unassembled WGS sequence"/>
</dbReference>
<dbReference type="OrthoDB" id="5121585at2759"/>
<dbReference type="AlphaFoldDB" id="A0A0C2WZG7"/>
<name>A0A0C2WZG7_AMAMK</name>
<sequence length="322" mass="34946">MADVASGDGVTGINGQINATPARMAILPEPLSQLLDVTLANTTEAVTHVEWAHVPRWLKAVLGDAWDIPYGLVTVGGTAAYALWHLADADVSDSPITVHIHVESVIGQDGSLDIDQSVNNARERVRDILMSTMRDGVWTMRTLPGLEESSLQYADSIDAGRIVVIAGNVVMDIGGMSSSAALLPHALKLFNYTARRQSEAWPFVVPRLRRQLVRTMIGTANATTLRGNEAEADIITIHGVDSRFSVVFTSDRMIVTASARCDGSGVLFDRQIIEEMEDKDGHAVSFLFVVRELGCHVVRVYVADSETMVTATQEIHVEVVEA</sequence>